<dbReference type="Pfam" id="PF04285">
    <property type="entry name" value="DUF444"/>
    <property type="match status" value="1"/>
</dbReference>
<comment type="caution">
    <text evidence="2">The sequence shown here is derived from an EMBL/GenBank/DDBJ whole genome shotgun (WGS) entry which is preliminary data.</text>
</comment>
<accession>A0A1F8F6Q1</accession>
<dbReference type="InterPro" id="IPR036465">
    <property type="entry name" value="vWFA_dom_sf"/>
</dbReference>
<organism evidence="2 3">
    <name type="scientific">Candidatus Yanofskybacteria bacterium RIFCSPHIGHO2_01_FULL_45_42</name>
    <dbReference type="NCBI Taxonomy" id="1802671"/>
    <lineage>
        <taxon>Bacteria</taxon>
        <taxon>Candidatus Yanofskyibacteriota</taxon>
    </lineage>
</organism>
<gene>
    <name evidence="2" type="ORF">A2750_02390</name>
</gene>
<name>A0A1F8F6Q1_9BACT</name>
<feature type="compositionally biased region" description="Low complexity" evidence="1">
    <location>
        <begin position="91"/>
        <end position="100"/>
    </location>
</feature>
<dbReference type="PANTHER" id="PTHR30510:SF2">
    <property type="entry name" value="UPF0229 PROTEIN YEAH"/>
    <property type="match status" value="1"/>
</dbReference>
<feature type="region of interest" description="Disordered" evidence="1">
    <location>
        <begin position="61"/>
        <end position="103"/>
    </location>
</feature>
<evidence type="ECO:0008006" key="4">
    <source>
        <dbReference type="Google" id="ProtNLM"/>
    </source>
</evidence>
<reference evidence="2 3" key="1">
    <citation type="journal article" date="2016" name="Nat. Commun.">
        <title>Thousands of microbial genomes shed light on interconnected biogeochemical processes in an aquifer system.</title>
        <authorList>
            <person name="Anantharaman K."/>
            <person name="Brown C.T."/>
            <person name="Hug L.A."/>
            <person name="Sharon I."/>
            <person name="Castelle C.J."/>
            <person name="Probst A.J."/>
            <person name="Thomas B.C."/>
            <person name="Singh A."/>
            <person name="Wilkins M.J."/>
            <person name="Karaoz U."/>
            <person name="Brodie E.L."/>
            <person name="Williams K.H."/>
            <person name="Hubbard S.S."/>
            <person name="Banfield J.F."/>
        </authorList>
    </citation>
    <scope>NUCLEOTIDE SEQUENCE [LARGE SCALE GENOMIC DNA]</scope>
</reference>
<sequence length="436" mass="49976">MPIIASEPTAERGRKDARRHREKQREAIKERLPEIIADESIITHKKGKVVKVPIRSIDIPHFKPKSDDEPFGIGQGPGEPGDVIGQKRLPNGEPGEAGQEPGEDYIETEIPIEELIEMMLEDLGLPNLEEKEIQNITIELGWKIAGLDKVGIWPLLDKRATAREGIRRFWYHLRALESETGQDEIVCFRALKQSKGILADAFEIVKTNSVTDQSDSVEPFPIFTNEDLRYRQIKEDTQEQSRAVVIAMMDVSGSMGDTKKYLARSMIFWLVEFLRRLYFQVEIRFIVHHMIAKIVPEEDFFRTVESGGTFCYTAYEKASGLVDSEYPTDSWNVYVWHFSDGDDFDRDKTVEELNKLIDKGVNMVGYGEIDPDGRVNSSNNLWGTFKSRLQLEEKTVNDMDILIGPDTLPFLGVRIEEREDILPALKTFLKKDRWAR</sequence>
<dbReference type="PANTHER" id="PTHR30510">
    <property type="entry name" value="UPF0229 PROTEIN YEAH"/>
    <property type="match status" value="1"/>
</dbReference>
<dbReference type="SUPFAM" id="SSF53300">
    <property type="entry name" value="vWA-like"/>
    <property type="match status" value="1"/>
</dbReference>
<proteinExistence type="predicted"/>
<dbReference type="Proteomes" id="UP000178023">
    <property type="component" value="Unassembled WGS sequence"/>
</dbReference>
<evidence type="ECO:0000256" key="1">
    <source>
        <dbReference type="SAM" id="MobiDB-lite"/>
    </source>
</evidence>
<evidence type="ECO:0000313" key="3">
    <source>
        <dbReference type="Proteomes" id="UP000178023"/>
    </source>
</evidence>
<dbReference type="InterPro" id="IPR006698">
    <property type="entry name" value="UPF0229"/>
</dbReference>
<feature type="region of interest" description="Disordered" evidence="1">
    <location>
        <begin position="1"/>
        <end position="26"/>
    </location>
</feature>
<dbReference type="AlphaFoldDB" id="A0A1F8F6Q1"/>
<protein>
    <recommendedName>
        <fullName evidence="4">Sporulation protein YhbH</fullName>
    </recommendedName>
</protein>
<dbReference type="EMBL" id="MGJL01000015">
    <property type="protein sequence ID" value="OGN07936.1"/>
    <property type="molecule type" value="Genomic_DNA"/>
</dbReference>
<evidence type="ECO:0000313" key="2">
    <source>
        <dbReference type="EMBL" id="OGN07936.1"/>
    </source>
</evidence>